<name>A0A9X1L0F9_9FLAO</name>
<gene>
    <name evidence="8" type="ORF">LG649_02730</name>
</gene>
<evidence type="ECO:0000313" key="8">
    <source>
        <dbReference type="EMBL" id="MCB4797743.1"/>
    </source>
</evidence>
<comment type="subcellular location">
    <subcellularLocation>
        <location evidence="1">Cell membrane</location>
        <topology evidence="1">Single-pass membrane protein</topology>
    </subcellularLocation>
    <subcellularLocation>
        <location evidence="7">Cell membrane</location>
        <topology evidence="7">Single-pass type II membrane protein</topology>
    </subcellularLocation>
</comment>
<evidence type="ECO:0000256" key="1">
    <source>
        <dbReference type="ARBA" id="ARBA00004162"/>
    </source>
</evidence>
<dbReference type="Pfam" id="PF02472">
    <property type="entry name" value="ExbD"/>
    <property type="match status" value="1"/>
</dbReference>
<accession>A0A9X1L0F9</accession>
<keyword evidence="9" id="KW-1185">Reference proteome</keyword>
<dbReference type="GO" id="GO:0015031">
    <property type="term" value="P:protein transport"/>
    <property type="evidence" value="ECO:0007669"/>
    <property type="project" value="UniProtKB-KW"/>
</dbReference>
<comment type="caution">
    <text evidence="8">The sequence shown here is derived from an EMBL/GenBank/DDBJ whole genome shotgun (WGS) entry which is preliminary data.</text>
</comment>
<proteinExistence type="inferred from homology"/>
<evidence type="ECO:0000256" key="6">
    <source>
        <dbReference type="ARBA" id="ARBA00023136"/>
    </source>
</evidence>
<protein>
    <submittedName>
        <fullName evidence="8">Biopolymer transporter ExbD</fullName>
    </submittedName>
</protein>
<organism evidence="8 9">
    <name type="scientific">Neotamlana laminarinivorans</name>
    <dbReference type="NCBI Taxonomy" id="2883124"/>
    <lineage>
        <taxon>Bacteria</taxon>
        <taxon>Pseudomonadati</taxon>
        <taxon>Bacteroidota</taxon>
        <taxon>Flavobacteriia</taxon>
        <taxon>Flavobacteriales</taxon>
        <taxon>Flavobacteriaceae</taxon>
        <taxon>Neotamlana</taxon>
    </lineage>
</organism>
<evidence type="ECO:0000256" key="4">
    <source>
        <dbReference type="ARBA" id="ARBA00022692"/>
    </source>
</evidence>
<evidence type="ECO:0000256" key="3">
    <source>
        <dbReference type="ARBA" id="ARBA00022475"/>
    </source>
</evidence>
<keyword evidence="5" id="KW-1133">Transmembrane helix</keyword>
<keyword evidence="6" id="KW-0472">Membrane</keyword>
<dbReference type="PANTHER" id="PTHR30558">
    <property type="entry name" value="EXBD MEMBRANE COMPONENT OF PMF-DRIVEN MACROMOLECULE IMPORT SYSTEM"/>
    <property type="match status" value="1"/>
</dbReference>
<dbReference type="EMBL" id="JAJAPW010000001">
    <property type="protein sequence ID" value="MCB4797743.1"/>
    <property type="molecule type" value="Genomic_DNA"/>
</dbReference>
<dbReference type="GO" id="GO:0005886">
    <property type="term" value="C:plasma membrane"/>
    <property type="evidence" value="ECO:0007669"/>
    <property type="project" value="UniProtKB-SubCell"/>
</dbReference>
<keyword evidence="4 7" id="KW-0812">Transmembrane</keyword>
<dbReference type="InterPro" id="IPR003400">
    <property type="entry name" value="ExbD"/>
</dbReference>
<keyword evidence="7" id="KW-0653">Protein transport</keyword>
<evidence type="ECO:0000256" key="7">
    <source>
        <dbReference type="RuleBase" id="RU003879"/>
    </source>
</evidence>
<evidence type="ECO:0000313" key="9">
    <source>
        <dbReference type="Proteomes" id="UP001139199"/>
    </source>
</evidence>
<dbReference type="GO" id="GO:0022857">
    <property type="term" value="F:transmembrane transporter activity"/>
    <property type="evidence" value="ECO:0007669"/>
    <property type="project" value="InterPro"/>
</dbReference>
<dbReference type="PANTHER" id="PTHR30558:SF3">
    <property type="entry name" value="BIOPOLYMER TRANSPORT PROTEIN EXBD-RELATED"/>
    <property type="match status" value="1"/>
</dbReference>
<dbReference type="RefSeq" id="WP_226540637.1">
    <property type="nucleotide sequence ID" value="NZ_JAJAPW010000001.1"/>
</dbReference>
<evidence type="ECO:0000256" key="2">
    <source>
        <dbReference type="ARBA" id="ARBA00005811"/>
    </source>
</evidence>
<reference evidence="8" key="1">
    <citation type="submission" date="2021-10" db="EMBL/GenBank/DDBJ databases">
        <title>Tamlana sargassums sp. nov., and Tamlana laminarinivorans sp. nov., two new bacteria isolated from the brown alga.</title>
        <authorList>
            <person name="Li J."/>
        </authorList>
    </citation>
    <scope>NUCLEOTIDE SEQUENCE</scope>
    <source>
        <strain evidence="8">PT2-4</strain>
    </source>
</reference>
<dbReference type="AlphaFoldDB" id="A0A9X1L0F9"/>
<dbReference type="Proteomes" id="UP001139199">
    <property type="component" value="Unassembled WGS sequence"/>
</dbReference>
<keyword evidence="3" id="KW-1003">Cell membrane</keyword>
<keyword evidence="7" id="KW-0813">Transport</keyword>
<evidence type="ECO:0000256" key="5">
    <source>
        <dbReference type="ARBA" id="ARBA00022989"/>
    </source>
</evidence>
<sequence length="80" mass="8919">MRHSKQTPQVNAGSMADIAFLLLIFFLVTATISSDEGLNRKLPEHCSNEDCNTIIAKNNILSIFVNDNDEILLNNELTDI</sequence>
<comment type="similarity">
    <text evidence="2 7">Belongs to the ExbD/TolR family.</text>
</comment>